<gene>
    <name evidence="11" type="ORF">B296_00046221</name>
</gene>
<dbReference type="EMBL" id="AMZH03012571">
    <property type="protein sequence ID" value="RRT50788.1"/>
    <property type="molecule type" value="Genomic_DNA"/>
</dbReference>
<organism evidence="11 12">
    <name type="scientific">Ensete ventricosum</name>
    <name type="common">Abyssinian banana</name>
    <name type="synonym">Musa ensete</name>
    <dbReference type="NCBI Taxonomy" id="4639"/>
    <lineage>
        <taxon>Eukaryota</taxon>
        <taxon>Viridiplantae</taxon>
        <taxon>Streptophyta</taxon>
        <taxon>Embryophyta</taxon>
        <taxon>Tracheophyta</taxon>
        <taxon>Spermatophyta</taxon>
        <taxon>Magnoliopsida</taxon>
        <taxon>Liliopsida</taxon>
        <taxon>Zingiberales</taxon>
        <taxon>Musaceae</taxon>
        <taxon>Ensete</taxon>
    </lineage>
</organism>
<evidence type="ECO:0000256" key="8">
    <source>
        <dbReference type="ARBA" id="ARBA00023065"/>
    </source>
</evidence>
<dbReference type="PANTHER" id="PTHR31998">
    <property type="entry name" value="K(+)-INSENSITIVE PYROPHOSPHATE-ENERGIZED PROTON PUMP"/>
    <property type="match status" value="1"/>
</dbReference>
<dbReference type="GO" id="GO:0009678">
    <property type="term" value="F:diphosphate hydrolysis-driven proton transmembrane transporter activity"/>
    <property type="evidence" value="ECO:0007669"/>
    <property type="project" value="UniProtKB-EC"/>
</dbReference>
<keyword evidence="7" id="KW-1133">Transmembrane helix</keyword>
<comment type="subcellular location">
    <subcellularLocation>
        <location evidence="1">Endomembrane system</location>
        <topology evidence="1">Multi-pass membrane protein</topology>
    </subcellularLocation>
</comment>
<keyword evidence="3" id="KW-0813">Transport</keyword>
<keyword evidence="5" id="KW-0460">Magnesium</keyword>
<evidence type="ECO:0000256" key="6">
    <source>
        <dbReference type="ARBA" id="ARBA00022967"/>
    </source>
</evidence>
<keyword evidence="9" id="KW-0472">Membrane</keyword>
<dbReference type="Proteomes" id="UP000287651">
    <property type="component" value="Unassembled WGS sequence"/>
</dbReference>
<evidence type="ECO:0000313" key="11">
    <source>
        <dbReference type="EMBL" id="RRT50788.1"/>
    </source>
</evidence>
<evidence type="ECO:0000256" key="7">
    <source>
        <dbReference type="ARBA" id="ARBA00022989"/>
    </source>
</evidence>
<comment type="caution">
    <text evidence="11">The sequence shown here is derived from an EMBL/GenBank/DDBJ whole genome shotgun (WGS) entry which is preliminary data.</text>
</comment>
<reference evidence="11 12" key="1">
    <citation type="journal article" date="2014" name="Agronomy (Basel)">
        <title>A Draft Genome Sequence for Ensete ventricosum, the Drought-Tolerant Tree Against Hunger.</title>
        <authorList>
            <person name="Harrison J."/>
            <person name="Moore K.A."/>
            <person name="Paszkiewicz K."/>
            <person name="Jones T."/>
            <person name="Grant M."/>
            <person name="Ambacheew D."/>
            <person name="Muzemil S."/>
            <person name="Studholme D.J."/>
        </authorList>
    </citation>
    <scope>NUCLEOTIDE SEQUENCE [LARGE SCALE GENOMIC DNA]</scope>
</reference>
<proteinExistence type="predicted"/>
<keyword evidence="4" id="KW-0812">Transmembrane</keyword>
<evidence type="ECO:0000256" key="5">
    <source>
        <dbReference type="ARBA" id="ARBA00022842"/>
    </source>
</evidence>
<feature type="region of interest" description="Disordered" evidence="10">
    <location>
        <begin position="110"/>
        <end position="130"/>
    </location>
</feature>
<dbReference type="AlphaFoldDB" id="A0A426YGD3"/>
<evidence type="ECO:0000256" key="3">
    <source>
        <dbReference type="ARBA" id="ARBA00022448"/>
    </source>
</evidence>
<dbReference type="EC" id="7.1.3.1" evidence="2"/>
<dbReference type="GO" id="GO:0012505">
    <property type="term" value="C:endomembrane system"/>
    <property type="evidence" value="ECO:0007669"/>
    <property type="project" value="UniProtKB-SubCell"/>
</dbReference>
<dbReference type="GO" id="GO:0016020">
    <property type="term" value="C:membrane"/>
    <property type="evidence" value="ECO:0007669"/>
    <property type="project" value="InterPro"/>
</dbReference>
<accession>A0A426YGD3</accession>
<keyword evidence="6" id="KW-1278">Translocase</keyword>
<evidence type="ECO:0000256" key="10">
    <source>
        <dbReference type="SAM" id="MobiDB-lite"/>
    </source>
</evidence>
<evidence type="ECO:0000256" key="1">
    <source>
        <dbReference type="ARBA" id="ARBA00004127"/>
    </source>
</evidence>
<dbReference type="Pfam" id="PF03030">
    <property type="entry name" value="H_PPase"/>
    <property type="match status" value="1"/>
</dbReference>
<evidence type="ECO:0000256" key="2">
    <source>
        <dbReference type="ARBA" id="ARBA00013242"/>
    </source>
</evidence>
<evidence type="ECO:0000256" key="9">
    <source>
        <dbReference type="ARBA" id="ARBA00023136"/>
    </source>
</evidence>
<evidence type="ECO:0000313" key="12">
    <source>
        <dbReference type="Proteomes" id="UP000287651"/>
    </source>
</evidence>
<sequence length="169" mass="18137">MKVVDSAALKMVEEVQRQFNTIPGLMDGTAKPDYATCVKISTDASIKELIPPGAPVMLYTPDCRNFLWQFVTQGNGCSLSQIAISSSNTDCAWDNANKYIEVGASDHARSLGPKGSNPHKAAVIGDTNGDPLKDMSGPSLNILIKLMAVESLVFAPFFATHGGLQFKIF</sequence>
<dbReference type="InterPro" id="IPR004131">
    <property type="entry name" value="PPase-energised_H-pump"/>
</dbReference>
<evidence type="ECO:0000256" key="4">
    <source>
        <dbReference type="ARBA" id="ARBA00022692"/>
    </source>
</evidence>
<protein>
    <recommendedName>
        <fullName evidence="2">H(+)-exporting diphosphatase</fullName>
        <ecNumber evidence="2">7.1.3.1</ecNumber>
    </recommendedName>
</protein>
<dbReference type="GO" id="GO:0004427">
    <property type="term" value="F:inorganic diphosphate phosphatase activity"/>
    <property type="evidence" value="ECO:0007669"/>
    <property type="project" value="InterPro"/>
</dbReference>
<name>A0A426YGD3_ENSVE</name>
<keyword evidence="8" id="KW-0406">Ion transport</keyword>